<evidence type="ECO:0000259" key="7">
    <source>
        <dbReference type="PROSITE" id="PS50215"/>
    </source>
</evidence>
<evidence type="ECO:0000256" key="3">
    <source>
        <dbReference type="ARBA" id="ARBA00022685"/>
    </source>
</evidence>
<evidence type="ECO:0000256" key="4">
    <source>
        <dbReference type="PROSITE-ProRule" id="PRU00276"/>
    </source>
</evidence>
<evidence type="ECO:0000256" key="1">
    <source>
        <dbReference type="ARBA" id="ARBA00001809"/>
    </source>
</evidence>
<dbReference type="InterPro" id="IPR001762">
    <property type="entry name" value="Disintegrin_dom"/>
</dbReference>
<dbReference type="PANTHER" id="PTHR45702:SF2">
    <property type="entry name" value="KUZBANIAN, ISOFORM A"/>
    <property type="match status" value="1"/>
</dbReference>
<reference evidence="8 9" key="1">
    <citation type="submission" date="2022-05" db="EMBL/GenBank/DDBJ databases">
        <authorList>
            <consortium name="Genoscope - CEA"/>
            <person name="William W."/>
        </authorList>
    </citation>
    <scope>NUCLEOTIDE SEQUENCE [LARGE SCALE GENOMIC DNA]</scope>
</reference>
<feature type="non-terminal residue" evidence="8">
    <location>
        <position position="1"/>
    </location>
</feature>
<accession>A0ABN8PIX5</accession>
<feature type="binding site" evidence="4">
    <location>
        <position position="378"/>
    </location>
    <ligand>
        <name>Zn(2+)</name>
        <dbReference type="ChEBI" id="CHEBI:29105"/>
        <note>catalytic</note>
    </ligand>
</feature>
<dbReference type="InterPro" id="IPR051489">
    <property type="entry name" value="ADAM_Metalloproteinase"/>
</dbReference>
<dbReference type="PROSITE" id="PS50215">
    <property type="entry name" value="ADAM_MEPRO"/>
    <property type="match status" value="1"/>
</dbReference>
<feature type="active site" evidence="4">
    <location>
        <position position="375"/>
    </location>
</feature>
<dbReference type="Pfam" id="PF13574">
    <property type="entry name" value="Reprolysin_2"/>
    <property type="match status" value="1"/>
</dbReference>
<keyword evidence="4" id="KW-0862">Zinc</keyword>
<evidence type="ECO:0000256" key="5">
    <source>
        <dbReference type="SAM" id="MobiDB-lite"/>
    </source>
</evidence>
<evidence type="ECO:0000256" key="2">
    <source>
        <dbReference type="ARBA" id="ARBA00012332"/>
    </source>
</evidence>
<dbReference type="InterPro" id="IPR036436">
    <property type="entry name" value="Disintegrin_dom_sf"/>
</dbReference>
<dbReference type="Gene3D" id="3.40.390.10">
    <property type="entry name" value="Collagenase (Catalytic Domain)"/>
    <property type="match status" value="1"/>
</dbReference>
<evidence type="ECO:0000259" key="6">
    <source>
        <dbReference type="PROSITE" id="PS50214"/>
    </source>
</evidence>
<dbReference type="EMBL" id="CALNXI010000839">
    <property type="protein sequence ID" value="CAH3142564.1"/>
    <property type="molecule type" value="Genomic_DNA"/>
</dbReference>
<name>A0ABN8PIX5_9CNID</name>
<evidence type="ECO:0000313" key="8">
    <source>
        <dbReference type="EMBL" id="CAH3142564.1"/>
    </source>
</evidence>
<comment type="caution">
    <text evidence="8">The sequence shown here is derived from an EMBL/GenBank/DDBJ whole genome shotgun (WGS) entry which is preliminary data.</text>
</comment>
<evidence type="ECO:0000313" key="9">
    <source>
        <dbReference type="Proteomes" id="UP001159427"/>
    </source>
</evidence>
<feature type="compositionally biased region" description="Low complexity" evidence="5">
    <location>
        <begin position="20"/>
        <end position="40"/>
    </location>
</feature>
<dbReference type="Gene3D" id="4.10.70.10">
    <property type="entry name" value="Disintegrin domain"/>
    <property type="match status" value="1"/>
</dbReference>
<protein>
    <recommendedName>
        <fullName evidence="2">ADAM10 endopeptidase</fullName>
        <ecNumber evidence="2">3.4.24.81</ecNumber>
    </recommendedName>
</protein>
<gene>
    <name evidence="8" type="ORF">PEVE_00042515</name>
</gene>
<keyword evidence="4" id="KW-0479">Metal-binding</keyword>
<dbReference type="EC" id="3.4.24.81" evidence="2"/>
<feature type="region of interest" description="Disordered" evidence="5">
    <location>
        <begin position="1"/>
        <end position="58"/>
    </location>
</feature>
<dbReference type="Proteomes" id="UP001159427">
    <property type="component" value="Unassembled WGS sequence"/>
</dbReference>
<dbReference type="Pfam" id="PF21299">
    <property type="entry name" value="ADAM10_Cys-rich"/>
    <property type="match status" value="1"/>
</dbReference>
<dbReference type="InterPro" id="IPR024079">
    <property type="entry name" value="MetalloPept_cat_dom_sf"/>
</dbReference>
<feature type="domain" description="Disintegrin" evidence="6">
    <location>
        <begin position="448"/>
        <end position="536"/>
    </location>
</feature>
<feature type="domain" description="Peptidase M12B" evidence="7">
    <location>
        <begin position="206"/>
        <end position="431"/>
    </location>
</feature>
<keyword evidence="3" id="KW-0165">Cleavage on pair of basic residues</keyword>
<comment type="caution">
    <text evidence="4">Lacks conserved residue(s) required for the propagation of feature annotation.</text>
</comment>
<dbReference type="PROSITE" id="PS50214">
    <property type="entry name" value="DISINTEGRIN_2"/>
    <property type="match status" value="1"/>
</dbReference>
<comment type="catalytic activity">
    <reaction evidence="1">
        <text>Endopeptidase of broad specificity.</text>
        <dbReference type="EC" id="3.4.24.81"/>
    </reaction>
</comment>
<feature type="binding site" evidence="4">
    <location>
        <position position="384"/>
    </location>
    <ligand>
        <name>Zn(2+)</name>
        <dbReference type="ChEBI" id="CHEBI:29105"/>
        <note>catalytic</note>
    </ligand>
</feature>
<keyword evidence="9" id="KW-1185">Reference proteome</keyword>
<proteinExistence type="predicted"/>
<dbReference type="PANTHER" id="PTHR45702">
    <property type="entry name" value="ADAM10/ADAM17 METALLOPEPTIDASE FAMILY MEMBER"/>
    <property type="match status" value="1"/>
</dbReference>
<dbReference type="InterPro" id="IPR001590">
    <property type="entry name" value="Peptidase_M12B"/>
</dbReference>
<dbReference type="InterPro" id="IPR049038">
    <property type="entry name" value="ADAM10_Cys-rich"/>
</dbReference>
<feature type="binding site" evidence="4">
    <location>
        <position position="374"/>
    </location>
    <ligand>
        <name>Zn(2+)</name>
        <dbReference type="ChEBI" id="CHEBI:29105"/>
        <note>catalytic</note>
    </ligand>
</feature>
<sequence length="687" mass="77481">FIKLCSVHTPSSNPNRKPARQLTLRRQPPRNQRNPRARPQGNQGGRANPRHAQGDFGEFKIRLKRDAELFTQDFKAENSEFDPAKVVTGNVEGYKNSLVHGFISDDGVFEGKIHVGNDEYFVESAKQYFKDAPQDFHSVIYESRDVHYPHAYGPGCGINDKSKRWMDKVKRSAVRGKVVEKEHDTHFEPFKFRYRRAVGPIDKNKVSCTLKMNADHLFTANMANGNKERALLLMANHVKAVNAIYKNTGFADKSKPEGIQFQIQRMRANYSVDAYDRSNPYRFENIELERLLELHSEENHDDLCLAYLFTYRDFGNGALGLSWQGEIGGAAGGICEKRTKFRDGRRRNLNTGVVTFIHYRKKVTPKISEITFAHETGHNFGSPHDPANNAECVPGGSGGNFIMFGGANTGEKKNNRRFSPCSRSKINAVMNFKGRCPDSRCCFKAAEEAICGNMVVEKGEQCDCGYQQDTSCIRDDQCCQGRNGTGEPQPGNCQLLPGKTCRTNTTITCKVVLKRNVVMLLSASILCVIGKECSGSICVRFGLLECQCQQEDHFCDLCCKNGEVGECKPLTDRGIDNVTITLRQVPGAPCNNFNGYCDVFLKCRAVVEHSGQEYWNKEYCRAVLLIFIGRIHFYGRHPACRASTPFFFLSEDEDRRLCACLNRSPNLWTGQSCYLNHSITNVKRELF</sequence>
<dbReference type="SUPFAM" id="SSF55486">
    <property type="entry name" value="Metalloproteases ('zincins'), catalytic domain"/>
    <property type="match status" value="1"/>
</dbReference>
<organism evidence="8 9">
    <name type="scientific">Porites evermanni</name>
    <dbReference type="NCBI Taxonomy" id="104178"/>
    <lineage>
        <taxon>Eukaryota</taxon>
        <taxon>Metazoa</taxon>
        <taxon>Cnidaria</taxon>
        <taxon>Anthozoa</taxon>
        <taxon>Hexacorallia</taxon>
        <taxon>Scleractinia</taxon>
        <taxon>Fungiina</taxon>
        <taxon>Poritidae</taxon>
        <taxon>Porites</taxon>
    </lineage>
</organism>